<dbReference type="PANTHER" id="PTHR10458">
    <property type="entry name" value="PEPTIDE DEFORMYLASE"/>
    <property type="match status" value="1"/>
</dbReference>
<keyword evidence="3" id="KW-0150">Chloroplast</keyword>
<name>A0A6A3CGA0_HIBSY</name>
<dbReference type="EMBL" id="VEPZ02000373">
    <property type="protein sequence ID" value="KAE8726362.1"/>
    <property type="molecule type" value="Genomic_DNA"/>
</dbReference>
<comment type="caution">
    <text evidence="5">The sequence shown here is derived from an EMBL/GenBank/DDBJ whole genome shotgun (WGS) entry which is preliminary data.</text>
</comment>
<dbReference type="InterPro" id="IPR036821">
    <property type="entry name" value="Peptide_deformylase_sf"/>
</dbReference>
<dbReference type="Gene3D" id="3.90.45.10">
    <property type="entry name" value="Peptide deformylase"/>
    <property type="match status" value="1"/>
</dbReference>
<evidence type="ECO:0000313" key="5">
    <source>
        <dbReference type="EMBL" id="KAE8726362.1"/>
    </source>
</evidence>
<evidence type="ECO:0000256" key="2">
    <source>
        <dbReference type="ARBA" id="ARBA00012175"/>
    </source>
</evidence>
<protein>
    <recommendedName>
        <fullName evidence="2 3">Peptide deformylase</fullName>
        <ecNumber evidence="2 3">3.5.1.88</ecNumber>
    </recommendedName>
</protein>
<gene>
    <name evidence="5" type="ORF">F3Y22_tig00007043pilonHSYRG00066</name>
</gene>
<comment type="function">
    <text evidence="3">Removes the formyl group from the N-terminal Met of newly synthesized proteins.</text>
</comment>
<keyword evidence="3" id="KW-0934">Plastid</keyword>
<dbReference type="GO" id="GO:0006412">
    <property type="term" value="P:translation"/>
    <property type="evidence" value="ECO:0007669"/>
    <property type="project" value="UniProtKB-KW"/>
</dbReference>
<comment type="catalytic activity">
    <reaction evidence="3">
        <text>N-terminal N-formyl-L-methionyl-[peptide] + H2O = N-terminal L-methionyl-[peptide] + formate</text>
        <dbReference type="Rhea" id="RHEA:24420"/>
        <dbReference type="Rhea" id="RHEA-COMP:10639"/>
        <dbReference type="Rhea" id="RHEA-COMP:10640"/>
        <dbReference type="ChEBI" id="CHEBI:15377"/>
        <dbReference type="ChEBI" id="CHEBI:15740"/>
        <dbReference type="ChEBI" id="CHEBI:49298"/>
        <dbReference type="ChEBI" id="CHEBI:64731"/>
        <dbReference type="EC" id="3.5.1.88"/>
    </reaction>
</comment>
<keyword evidence="3" id="KW-0378">Hydrolase</keyword>
<keyword evidence="3" id="KW-0479">Metal-binding</keyword>
<dbReference type="AlphaFoldDB" id="A0A6A3CGA0"/>
<sequence length="165" mass="18479">MSPLVFGAAEKEPQAFSPLFYSIESFVLRGKGMKRNTSTPQRKPHTFTADLLTWSDTPQPDSTISAVHSTRHLQLNRFSSPARLTFSVNQTNHMLTPVYARAKRGFSSKDNKIVSSEDLRFELPLEIVKLADEMFDVMYKTDGIGLSAPQVGIDVQLMVFNPVSK</sequence>
<dbReference type="InterPro" id="IPR025131">
    <property type="entry name" value="DUF4057"/>
</dbReference>
<dbReference type="InterPro" id="IPR023635">
    <property type="entry name" value="Peptide_deformylase"/>
</dbReference>
<dbReference type="GO" id="GO:0046872">
    <property type="term" value="F:metal ion binding"/>
    <property type="evidence" value="ECO:0007669"/>
    <property type="project" value="UniProtKB-KW"/>
</dbReference>
<dbReference type="GO" id="GO:0042586">
    <property type="term" value="F:peptide deformylase activity"/>
    <property type="evidence" value="ECO:0007669"/>
    <property type="project" value="UniProtKB-EC"/>
</dbReference>
<evidence type="ECO:0000313" key="6">
    <source>
        <dbReference type="Proteomes" id="UP000436088"/>
    </source>
</evidence>
<evidence type="ECO:0000256" key="3">
    <source>
        <dbReference type="RuleBase" id="RU362111"/>
    </source>
</evidence>
<dbReference type="Proteomes" id="UP000436088">
    <property type="component" value="Unassembled WGS sequence"/>
</dbReference>
<keyword evidence="3" id="KW-0809">Transit peptide</keyword>
<dbReference type="SUPFAM" id="SSF56420">
    <property type="entry name" value="Peptide deformylase"/>
    <property type="match status" value="1"/>
</dbReference>
<evidence type="ECO:0000256" key="1">
    <source>
        <dbReference type="ARBA" id="ARBA00010759"/>
    </source>
</evidence>
<dbReference type="PANTHER" id="PTHR10458:SF22">
    <property type="entry name" value="PEPTIDE DEFORMYLASE"/>
    <property type="match status" value="1"/>
</dbReference>
<dbReference type="Pfam" id="PF01327">
    <property type="entry name" value="Pep_deformylase"/>
    <property type="match status" value="1"/>
</dbReference>
<reference evidence="5" key="1">
    <citation type="submission" date="2019-09" db="EMBL/GenBank/DDBJ databases">
        <title>Draft genome information of white flower Hibiscus syriacus.</title>
        <authorList>
            <person name="Kim Y.-M."/>
        </authorList>
    </citation>
    <scope>NUCLEOTIDE SEQUENCE [LARGE SCALE GENOMIC DNA]</scope>
    <source>
        <strain evidence="5">YM2019G1</strain>
    </source>
</reference>
<comment type="subcellular location">
    <subcellularLocation>
        <location evidence="3">Plastid</location>
        <location evidence="3">Chloroplast</location>
    </subcellularLocation>
</comment>
<accession>A0A6A3CGA0</accession>
<comment type="similarity">
    <text evidence="1 3">Belongs to the polypeptide deformylase family.</text>
</comment>
<proteinExistence type="inferred from homology"/>
<keyword evidence="3" id="KW-0648">Protein biosynthesis</keyword>
<dbReference type="GO" id="GO:0009507">
    <property type="term" value="C:chloroplast"/>
    <property type="evidence" value="ECO:0007669"/>
    <property type="project" value="UniProtKB-SubCell"/>
</dbReference>
<keyword evidence="6" id="KW-1185">Reference proteome</keyword>
<feature type="domain" description="DUF4057" evidence="4">
    <location>
        <begin position="38"/>
        <end position="73"/>
    </location>
</feature>
<dbReference type="Pfam" id="PF13266">
    <property type="entry name" value="DUF4057"/>
    <property type="match status" value="1"/>
</dbReference>
<dbReference type="EC" id="3.5.1.88" evidence="2 3"/>
<organism evidence="5 6">
    <name type="scientific">Hibiscus syriacus</name>
    <name type="common">Rose of Sharon</name>
    <dbReference type="NCBI Taxonomy" id="106335"/>
    <lineage>
        <taxon>Eukaryota</taxon>
        <taxon>Viridiplantae</taxon>
        <taxon>Streptophyta</taxon>
        <taxon>Embryophyta</taxon>
        <taxon>Tracheophyta</taxon>
        <taxon>Spermatophyta</taxon>
        <taxon>Magnoliopsida</taxon>
        <taxon>eudicotyledons</taxon>
        <taxon>Gunneridae</taxon>
        <taxon>Pentapetalae</taxon>
        <taxon>rosids</taxon>
        <taxon>malvids</taxon>
        <taxon>Malvales</taxon>
        <taxon>Malvaceae</taxon>
        <taxon>Malvoideae</taxon>
        <taxon>Hibiscus</taxon>
    </lineage>
</organism>
<evidence type="ECO:0000259" key="4">
    <source>
        <dbReference type="Pfam" id="PF13266"/>
    </source>
</evidence>